<feature type="region of interest" description="Disordered" evidence="1">
    <location>
        <begin position="73"/>
        <end position="101"/>
    </location>
</feature>
<reference evidence="3" key="1">
    <citation type="journal article" date="2014" name="Int. J. Syst. Evol. Microbiol.">
        <title>Complete genome sequence of Corynebacterium casei LMG S-19264T (=DSM 44701T), isolated from a smear-ripened cheese.</title>
        <authorList>
            <consortium name="US DOE Joint Genome Institute (JGI-PGF)"/>
            <person name="Walter F."/>
            <person name="Albersmeier A."/>
            <person name="Kalinowski J."/>
            <person name="Ruckert C."/>
        </authorList>
    </citation>
    <scope>NUCLEOTIDE SEQUENCE</scope>
    <source>
        <strain evidence="3">CGMCC 4.7201</strain>
    </source>
</reference>
<dbReference type="Proteomes" id="UP000641932">
    <property type="component" value="Unassembled WGS sequence"/>
</dbReference>
<proteinExistence type="predicted"/>
<sequence length="199" mass="21445">MSSTDEADRLRAELGYDAVVVPGPRPIDEQPAAATPDGIDVLLDTVGGEQLTAAVRAARRGARFVLVGALSGQLSPRRDGGSATRRDRRTPARQPSLDHPEVTEEWTKRFGDWLRSREIAFPHVSAGTIAVVVHGAVPGVATPARPIAEALRNGRPASPMHASPHAAPVADLPPPPRSRTCRSRALLRRHLLTIRQSRR</sequence>
<dbReference type="SUPFAM" id="SSF51735">
    <property type="entry name" value="NAD(P)-binding Rossmann-fold domains"/>
    <property type="match status" value="1"/>
</dbReference>
<reference evidence="3" key="2">
    <citation type="submission" date="2020-09" db="EMBL/GenBank/DDBJ databases">
        <authorList>
            <person name="Sun Q."/>
            <person name="Zhou Y."/>
        </authorList>
    </citation>
    <scope>NUCLEOTIDE SEQUENCE</scope>
    <source>
        <strain evidence="3">CGMCC 4.7201</strain>
    </source>
</reference>
<feature type="domain" description="Alcohol dehydrogenase-like C-terminal" evidence="2">
    <location>
        <begin position="3"/>
        <end position="74"/>
    </location>
</feature>
<evidence type="ECO:0000313" key="3">
    <source>
        <dbReference type="EMBL" id="GGO98992.1"/>
    </source>
</evidence>
<dbReference type="InterPro" id="IPR036291">
    <property type="entry name" value="NAD(P)-bd_dom_sf"/>
</dbReference>
<gene>
    <name evidence="3" type="ORF">GCM10012280_64410</name>
</gene>
<accession>A0A917ZWE8</accession>
<organism evidence="3 4">
    <name type="scientific">Wenjunlia tyrosinilytica</name>
    <dbReference type="NCBI Taxonomy" id="1544741"/>
    <lineage>
        <taxon>Bacteria</taxon>
        <taxon>Bacillati</taxon>
        <taxon>Actinomycetota</taxon>
        <taxon>Actinomycetes</taxon>
        <taxon>Kitasatosporales</taxon>
        <taxon>Streptomycetaceae</taxon>
        <taxon>Wenjunlia</taxon>
    </lineage>
</organism>
<keyword evidence="4" id="KW-1185">Reference proteome</keyword>
<evidence type="ECO:0000259" key="2">
    <source>
        <dbReference type="Pfam" id="PF00107"/>
    </source>
</evidence>
<feature type="compositionally biased region" description="Low complexity" evidence="1">
    <location>
        <begin position="156"/>
        <end position="168"/>
    </location>
</feature>
<evidence type="ECO:0000313" key="4">
    <source>
        <dbReference type="Proteomes" id="UP000641932"/>
    </source>
</evidence>
<name>A0A917ZWE8_9ACTN</name>
<comment type="caution">
    <text evidence="3">The sequence shown here is derived from an EMBL/GenBank/DDBJ whole genome shotgun (WGS) entry which is preliminary data.</text>
</comment>
<dbReference type="AlphaFoldDB" id="A0A917ZWE8"/>
<dbReference type="EMBL" id="BMMS01000042">
    <property type="protein sequence ID" value="GGO98992.1"/>
    <property type="molecule type" value="Genomic_DNA"/>
</dbReference>
<dbReference type="Gene3D" id="3.40.50.720">
    <property type="entry name" value="NAD(P)-binding Rossmann-like Domain"/>
    <property type="match status" value="1"/>
</dbReference>
<dbReference type="InterPro" id="IPR013149">
    <property type="entry name" value="ADH-like_C"/>
</dbReference>
<dbReference type="RefSeq" id="WP_308425191.1">
    <property type="nucleotide sequence ID" value="NZ_BMMS01000042.1"/>
</dbReference>
<evidence type="ECO:0000256" key="1">
    <source>
        <dbReference type="SAM" id="MobiDB-lite"/>
    </source>
</evidence>
<dbReference type="Pfam" id="PF00107">
    <property type="entry name" value="ADH_zinc_N"/>
    <property type="match status" value="1"/>
</dbReference>
<protein>
    <recommendedName>
        <fullName evidence="2">Alcohol dehydrogenase-like C-terminal domain-containing protein</fullName>
    </recommendedName>
</protein>
<feature type="region of interest" description="Disordered" evidence="1">
    <location>
        <begin position="154"/>
        <end position="179"/>
    </location>
</feature>